<dbReference type="FunFam" id="2.60.40.10:FF:000893">
    <property type="entry name" value="Transmembrane glycoprotein NMB"/>
    <property type="match status" value="1"/>
</dbReference>
<evidence type="ECO:0000256" key="12">
    <source>
        <dbReference type="SAM" id="SignalP"/>
    </source>
</evidence>
<keyword evidence="6 11" id="KW-0472">Membrane</keyword>
<dbReference type="GO" id="GO:0033162">
    <property type="term" value="C:melanosome membrane"/>
    <property type="evidence" value="ECO:0007669"/>
    <property type="project" value="UniProtKB-SubCell"/>
</dbReference>
<dbReference type="SMART" id="SM00089">
    <property type="entry name" value="PKD"/>
    <property type="match status" value="1"/>
</dbReference>
<evidence type="ECO:0000256" key="1">
    <source>
        <dbReference type="ARBA" id="ARBA00004158"/>
    </source>
</evidence>
<dbReference type="Ensembl" id="ENSSSCT00070012513.1">
    <property type="protein sequence ID" value="ENSSSCP00070010293.1"/>
    <property type="gene ID" value="ENSSSCG00070006421.1"/>
</dbReference>
<comment type="similarity">
    <text evidence="8">Belongs to the PMEL/NMB family.</text>
</comment>
<keyword evidence="3 11" id="KW-0812">Transmembrane</keyword>
<evidence type="ECO:0000256" key="8">
    <source>
        <dbReference type="ARBA" id="ARBA00025776"/>
    </source>
</evidence>
<evidence type="ECO:0000256" key="6">
    <source>
        <dbReference type="ARBA" id="ARBA00023136"/>
    </source>
</evidence>
<dbReference type="Pfam" id="PF20433">
    <property type="entry name" value="PKAT_KLD"/>
    <property type="match status" value="1"/>
</dbReference>
<dbReference type="SUPFAM" id="SSF49299">
    <property type="entry name" value="PKD domain"/>
    <property type="match status" value="1"/>
</dbReference>
<dbReference type="PANTHER" id="PTHR11861">
    <property type="entry name" value="MELANOCYTE PROTEIN PMEL 17-RELATED"/>
    <property type="match status" value="1"/>
</dbReference>
<dbReference type="Pfam" id="PF26141">
    <property type="entry name" value="PMEL_NMB_N"/>
    <property type="match status" value="1"/>
</dbReference>
<comment type="function">
    <text evidence="9">Could be a melanogenic enzyme.</text>
</comment>
<keyword evidence="5 11" id="KW-1133">Transmembrane helix</keyword>
<reference evidence="14 15" key="1">
    <citation type="submission" date="2017-08" db="EMBL/GenBank/DDBJ databases">
        <title>USMARCv1.0.</title>
        <authorList>
            <person name="Hannum G.I."/>
            <person name="Koren S."/>
            <person name="Schroeder S.G."/>
            <person name="Chin S.C."/>
            <person name="Nonneman D.J."/>
            <person name="Becker S.A."/>
            <person name="Rosen B.D."/>
            <person name="Bickhart D.M."/>
            <person name="Putnam N.H."/>
            <person name="Green R.E."/>
            <person name="Tuggle C.K."/>
            <person name="Liu H."/>
            <person name="Rohrer G.A."/>
            <person name="Warr A."/>
            <person name="Hall R."/>
            <person name="Kim K."/>
            <person name="Hume D.A."/>
            <person name="Talbot R."/>
            <person name="Chow W."/>
            <person name="Howe K."/>
            <person name="Schwartz A.S."/>
            <person name="Watson M."/>
            <person name="Archibald A.L."/>
            <person name="Phillippy A.M."/>
            <person name="Smith T.P.L."/>
        </authorList>
    </citation>
    <scope>NUCLEOTIDE SEQUENCE [LARGE SCALE GENOMIC DNA]</scope>
</reference>
<dbReference type="Proteomes" id="UP000314985">
    <property type="component" value="Chromosome 9"/>
</dbReference>
<name>A0A4X1T5X0_PIG</name>
<dbReference type="InterPro" id="IPR035986">
    <property type="entry name" value="PKD_dom_sf"/>
</dbReference>
<evidence type="ECO:0000313" key="14">
    <source>
        <dbReference type="Ensembl" id="ENSSSCP00070010293.1"/>
    </source>
</evidence>
<feature type="transmembrane region" description="Helical" evidence="11">
    <location>
        <begin position="430"/>
        <end position="448"/>
    </location>
</feature>
<dbReference type="CDD" id="cd00146">
    <property type="entry name" value="PKD"/>
    <property type="match status" value="1"/>
</dbReference>
<comment type="subcellular location">
    <subcellularLocation>
        <location evidence="1">Early endosome membrane</location>
        <topology evidence="1">Single-pass type I membrane protein</topology>
    </subcellularLocation>
    <subcellularLocation>
        <location evidence="2">Melanosome membrane</location>
        <topology evidence="2">Single-pass type I membrane protein</topology>
    </subcellularLocation>
</comment>
<dbReference type="PROSITE" id="PS50093">
    <property type="entry name" value="PKD"/>
    <property type="match status" value="1"/>
</dbReference>
<evidence type="ECO:0000256" key="2">
    <source>
        <dbReference type="ARBA" id="ARBA00004573"/>
    </source>
</evidence>
<dbReference type="InterPro" id="IPR000601">
    <property type="entry name" value="PKD_dom"/>
</dbReference>
<protein>
    <recommendedName>
        <fullName evidence="10">Transmembrane glycoprotein NMB</fullName>
    </recommendedName>
</protein>
<dbReference type="InterPro" id="IPR013783">
    <property type="entry name" value="Ig-like_fold"/>
</dbReference>
<organism evidence="14 15">
    <name type="scientific">Sus scrofa</name>
    <name type="common">Pig</name>
    <dbReference type="NCBI Taxonomy" id="9823"/>
    <lineage>
        <taxon>Eukaryota</taxon>
        <taxon>Metazoa</taxon>
        <taxon>Chordata</taxon>
        <taxon>Craniata</taxon>
        <taxon>Vertebrata</taxon>
        <taxon>Euteleostomi</taxon>
        <taxon>Mammalia</taxon>
        <taxon>Eutheria</taxon>
        <taxon>Laurasiatheria</taxon>
        <taxon>Artiodactyla</taxon>
        <taxon>Suina</taxon>
        <taxon>Suidae</taxon>
        <taxon>Sus</taxon>
    </lineage>
</organism>
<proteinExistence type="inferred from homology"/>
<sequence length="495" mass="55158">MECLYCFLGFLLLAAILPLDAAKRFQDVLSNERPSSYMREHNQLNGWSSDENDWNEKLYPVWKRGDSRWKNSWKGGRVRAVLTSDSPALVGSTITFAVNLVFPRCQKEDADGNIVYEKNCRNGQYFQKLGRCSVSVSINTANVTLGPQVMEVTVYRRHGRTYVPIAKVKDVYVVTDQIPIFVTMSQKNNRNSSDEIFLKDLPIIFNVLIHDPSHFLNESAIYYKWNFGDNTGLFVSNNPIMNHTYVLNGTFSFNLTVQATVPGLCSSPSPRPPKTTPSLFLAGGKPLELREIPVENCKINRYGYFMATITIVAGILQVNILQVTDVLTPGPQPDDSLVDFVLTCQGSIPTEICTIISDPTCQVTQDTVCNTVDEDLGDTCLLTVRRAFSSPGTYCMNLTLGDDASLALTSTLVSIPGRDPAFLLRMTNGILVFVGFLTIFVTVIAILVSKKYRKYKAIESNTGIVVKDKGLNVFLSRAKTMFFPGNQEKDPLLKN</sequence>
<dbReference type="InterPro" id="IPR046846">
    <property type="entry name" value="PKAT_KLD"/>
</dbReference>
<evidence type="ECO:0000256" key="4">
    <source>
        <dbReference type="ARBA" id="ARBA00022729"/>
    </source>
</evidence>
<evidence type="ECO:0000256" key="7">
    <source>
        <dbReference type="ARBA" id="ARBA00023180"/>
    </source>
</evidence>
<dbReference type="InterPro" id="IPR022409">
    <property type="entry name" value="PKD/Chitinase_dom"/>
</dbReference>
<keyword evidence="7" id="KW-0325">Glycoprotein</keyword>
<evidence type="ECO:0000256" key="11">
    <source>
        <dbReference type="SAM" id="Phobius"/>
    </source>
</evidence>
<dbReference type="PANTHER" id="PTHR11861:SF11">
    <property type="entry name" value="TRANSMEMBRANE GLYCOPROTEIN NMB"/>
    <property type="match status" value="1"/>
</dbReference>
<evidence type="ECO:0000259" key="13">
    <source>
        <dbReference type="PROSITE" id="PS50093"/>
    </source>
</evidence>
<dbReference type="Gene3D" id="2.60.40.10">
    <property type="entry name" value="Immunoglobulins"/>
    <property type="match status" value="1"/>
</dbReference>
<evidence type="ECO:0000256" key="10">
    <source>
        <dbReference type="ARBA" id="ARBA00070688"/>
    </source>
</evidence>
<evidence type="ECO:0000256" key="9">
    <source>
        <dbReference type="ARBA" id="ARBA00058329"/>
    </source>
</evidence>
<evidence type="ECO:0000256" key="5">
    <source>
        <dbReference type="ARBA" id="ARBA00022989"/>
    </source>
</evidence>
<dbReference type="AlphaFoldDB" id="A0A4X1T5X0"/>
<accession>A0A4X1T5X0</accession>
<evidence type="ECO:0000256" key="3">
    <source>
        <dbReference type="ARBA" id="ARBA00022692"/>
    </source>
</evidence>
<feature type="signal peptide" evidence="12">
    <location>
        <begin position="1"/>
        <end position="22"/>
    </location>
</feature>
<keyword evidence="4 12" id="KW-0732">Signal</keyword>
<feature type="chain" id="PRO_5021208790" description="Transmembrane glycoprotein NMB" evidence="12">
    <location>
        <begin position="23"/>
        <end position="495"/>
    </location>
</feature>
<dbReference type="GO" id="GO:0031901">
    <property type="term" value="C:early endosome membrane"/>
    <property type="evidence" value="ECO:0007669"/>
    <property type="project" value="UniProtKB-SubCell"/>
</dbReference>
<gene>
    <name evidence="14" type="primary">GPNMB</name>
</gene>
<feature type="domain" description="PKD" evidence="13">
    <location>
        <begin position="223"/>
        <end position="257"/>
    </location>
</feature>
<dbReference type="InterPro" id="IPR059017">
    <property type="entry name" value="PMEL_NMB_N"/>
</dbReference>
<dbReference type="Pfam" id="PF00801">
    <property type="entry name" value="PKD"/>
    <property type="match status" value="1"/>
</dbReference>
<evidence type="ECO:0000313" key="15">
    <source>
        <dbReference type="Proteomes" id="UP000314985"/>
    </source>
</evidence>
<reference evidence="14" key="2">
    <citation type="submission" date="2025-08" db="UniProtKB">
        <authorList>
            <consortium name="Ensembl"/>
        </authorList>
    </citation>
    <scope>IDENTIFICATION</scope>
</reference>
<dbReference type="InterPro" id="IPR045219">
    <property type="entry name" value="PKAT"/>
</dbReference>